<evidence type="ECO:0000313" key="2">
    <source>
        <dbReference type="Proteomes" id="UP000246702"/>
    </source>
</evidence>
<dbReference type="AlphaFoldDB" id="A0A317VJH6"/>
<accession>A0A317VJH6</accession>
<protein>
    <submittedName>
        <fullName evidence="1">Uncharacterized protein</fullName>
    </submittedName>
</protein>
<gene>
    <name evidence="1" type="ORF">BO94DRAFT_227803</name>
</gene>
<organism evidence="1 2">
    <name type="scientific">Aspergillus sclerotioniger CBS 115572</name>
    <dbReference type="NCBI Taxonomy" id="1450535"/>
    <lineage>
        <taxon>Eukaryota</taxon>
        <taxon>Fungi</taxon>
        <taxon>Dikarya</taxon>
        <taxon>Ascomycota</taxon>
        <taxon>Pezizomycotina</taxon>
        <taxon>Eurotiomycetes</taxon>
        <taxon>Eurotiomycetidae</taxon>
        <taxon>Eurotiales</taxon>
        <taxon>Aspergillaceae</taxon>
        <taxon>Aspergillus</taxon>
        <taxon>Aspergillus subgen. Circumdati</taxon>
    </lineage>
</organism>
<evidence type="ECO:0000313" key="1">
    <source>
        <dbReference type="EMBL" id="PWY74514.1"/>
    </source>
</evidence>
<dbReference type="EMBL" id="MSFK01000030">
    <property type="protein sequence ID" value="PWY74514.1"/>
    <property type="molecule type" value="Genomic_DNA"/>
</dbReference>
<dbReference type="RefSeq" id="XP_025463707.1">
    <property type="nucleotide sequence ID" value="XM_025606282.1"/>
</dbReference>
<proteinExistence type="predicted"/>
<comment type="caution">
    <text evidence="1">The sequence shown here is derived from an EMBL/GenBank/DDBJ whole genome shotgun (WGS) entry which is preliminary data.</text>
</comment>
<dbReference type="OrthoDB" id="4389629at2759"/>
<dbReference type="GeneID" id="37108425"/>
<name>A0A317VJH6_9EURO</name>
<keyword evidence="2" id="KW-1185">Reference proteome</keyword>
<dbReference type="Proteomes" id="UP000246702">
    <property type="component" value="Unassembled WGS sequence"/>
</dbReference>
<reference evidence="1 2" key="1">
    <citation type="submission" date="2016-12" db="EMBL/GenBank/DDBJ databases">
        <title>The genomes of Aspergillus section Nigri reveals drivers in fungal speciation.</title>
        <authorList>
            <consortium name="DOE Joint Genome Institute"/>
            <person name="Vesth T.C."/>
            <person name="Nybo J."/>
            <person name="Theobald S."/>
            <person name="Brandl J."/>
            <person name="Frisvad J.C."/>
            <person name="Nielsen K.F."/>
            <person name="Lyhne E.K."/>
            <person name="Kogle M.E."/>
            <person name="Kuo A."/>
            <person name="Riley R."/>
            <person name="Clum A."/>
            <person name="Nolan M."/>
            <person name="Lipzen A."/>
            <person name="Salamov A."/>
            <person name="Henrissat B."/>
            <person name="Wiebenga A."/>
            <person name="De Vries R.P."/>
            <person name="Grigoriev I.V."/>
            <person name="Mortensen U.H."/>
            <person name="Andersen M.R."/>
            <person name="Baker S.E."/>
        </authorList>
    </citation>
    <scope>NUCLEOTIDE SEQUENCE [LARGE SCALE GENOMIC DNA]</scope>
    <source>
        <strain evidence="1 2">CBS 115572</strain>
    </source>
</reference>
<sequence>MWACNLEGRIFDIAGKKLKAEKQLSEVLDERIGQRHVIANIMCINDKSSAHLKVRYELNPKHFDLDDPKEMLEIAEEHYCHEVDATKFLANARVGPRVIAIETQDQPEWMPYPGGYVDFIVMHTPYGENIDEIRDKLTNGQLDSIRTQLANILEKMRKKGYLLLQQHPSYLHYDVPSNKLYLTDLEALGFTDPTSSKSCPIDEQSPSVAAFNLWRVPYQKPTKAPEAVSMMEPQRGPGSAAILPSLGSWVAGPTYGESWYAEESAGRTDPSRAFPVVNTPIMCMGQMQPVAGGVDGTFPSEGEDWRLDESMDEGVTFPY</sequence>